<keyword evidence="3" id="KW-0731">Sigma factor</keyword>
<dbReference type="InterPro" id="IPR007627">
    <property type="entry name" value="RNA_pol_sigma70_r2"/>
</dbReference>
<reference evidence="9" key="1">
    <citation type="submission" date="2022-10" db="EMBL/GenBank/DDBJ databases">
        <title>The complete genomes of actinobacterial strains from the NBC collection.</title>
        <authorList>
            <person name="Joergensen T.S."/>
            <person name="Alvarez Arevalo M."/>
            <person name="Sterndorff E.B."/>
            <person name="Faurdal D."/>
            <person name="Vuksanovic O."/>
            <person name="Mourched A.-S."/>
            <person name="Charusanti P."/>
            <person name="Shaw S."/>
            <person name="Blin K."/>
            <person name="Weber T."/>
        </authorList>
    </citation>
    <scope>NUCLEOTIDE SEQUENCE</scope>
    <source>
        <strain evidence="9">NBC_00283</strain>
        <plasmid evidence="9">unnamed1</plasmid>
    </source>
</reference>
<dbReference type="NCBIfam" id="TIGR02937">
    <property type="entry name" value="sigma70-ECF"/>
    <property type="match status" value="1"/>
</dbReference>
<keyword evidence="9" id="KW-0614">Plasmid</keyword>
<dbReference type="InterPro" id="IPR039425">
    <property type="entry name" value="RNA_pol_sigma-70-like"/>
</dbReference>
<keyword evidence="10" id="KW-1185">Reference proteome</keyword>
<proteinExistence type="inferred from homology"/>
<dbReference type="SUPFAM" id="SSF88946">
    <property type="entry name" value="Sigma2 domain of RNA polymerase sigma factors"/>
    <property type="match status" value="1"/>
</dbReference>
<dbReference type="RefSeq" id="WP_328777690.1">
    <property type="nucleotide sequence ID" value="NZ_CP108058.1"/>
</dbReference>
<dbReference type="SUPFAM" id="SSF88659">
    <property type="entry name" value="Sigma3 and sigma4 domains of RNA polymerase sigma factors"/>
    <property type="match status" value="1"/>
</dbReference>
<feature type="compositionally biased region" description="Pro residues" evidence="6">
    <location>
        <begin position="347"/>
        <end position="365"/>
    </location>
</feature>
<dbReference type="EMBL" id="CP108058">
    <property type="protein sequence ID" value="WUO51335.1"/>
    <property type="molecule type" value="Genomic_DNA"/>
</dbReference>
<dbReference type="Gene3D" id="2.80.10.50">
    <property type="match status" value="1"/>
</dbReference>
<dbReference type="InterPro" id="IPR036388">
    <property type="entry name" value="WH-like_DNA-bd_sf"/>
</dbReference>
<evidence type="ECO:0000313" key="9">
    <source>
        <dbReference type="EMBL" id="WUO51335.1"/>
    </source>
</evidence>
<sequence length="566" mass="58898">MSTSGTARQQDLHDLSDAQLCALLREHGAAPGPEVSDVMGEVFARHHSAVLAYARTCCRDVATAKDLASEAFARTYRAVAWGAGPEHAWRPYLLTCVRRVATDWMRRSARTQLSDDFEKWAGDLCDGQDVEGAVLSAEEGSLVLRAYRSLPERWQAVLWHAVVEHEPANETARRLGISAGGVGSLAARAREGLREAYLRAHLDQSASEECRHYGGLLAAALRRPATRVTRDLRHHLRACPDCARAERDLRHVNRSLGALLPAGILLWSPGSFFASAGGHGAAQLAAAGKLGGIKAGGIKAGGAKLGGMKLAAARFGSAKWTVAAAAVAGTMTAFVLLPAEDEPGAAVPPAPLAASPNPDPVPIPRPEASGTPFVSVGVAMSGTASAAPSPVAATSAAASPVPSASASVSPQPSTGPAGSALVNTASGLCVGLGGSGSGGPLELQRCTKAPSQGWQRLPAGQGTYQLRNTGTGTCLDGTGGGGNVVGVSLRPCRSDAGRATQLWRFDPVAQPGAYRIWFVPKVRQTDYADHLLGPRNWPKADPPCPGSSLVHLPDYYNSVNFHFSLG</sequence>
<dbReference type="CDD" id="cd00161">
    <property type="entry name" value="beta-trefoil_Ricin-like"/>
    <property type="match status" value="1"/>
</dbReference>
<feature type="domain" description="RNA polymerase sigma-70 region 2" evidence="7">
    <location>
        <begin position="43"/>
        <end position="111"/>
    </location>
</feature>
<evidence type="ECO:0000259" key="7">
    <source>
        <dbReference type="Pfam" id="PF04542"/>
    </source>
</evidence>
<evidence type="ECO:0000256" key="5">
    <source>
        <dbReference type="ARBA" id="ARBA00023163"/>
    </source>
</evidence>
<evidence type="ECO:0000256" key="3">
    <source>
        <dbReference type="ARBA" id="ARBA00023082"/>
    </source>
</evidence>
<dbReference type="Gene3D" id="1.10.1740.10">
    <property type="match status" value="1"/>
</dbReference>
<dbReference type="InterPro" id="IPR013324">
    <property type="entry name" value="RNA_pol_sigma_r3/r4-like"/>
</dbReference>
<dbReference type="PANTHER" id="PTHR43133:SF8">
    <property type="entry name" value="RNA POLYMERASE SIGMA FACTOR HI_1459-RELATED"/>
    <property type="match status" value="1"/>
</dbReference>
<evidence type="ECO:0000256" key="1">
    <source>
        <dbReference type="ARBA" id="ARBA00010641"/>
    </source>
</evidence>
<accession>A0ABZ1RYU4</accession>
<keyword evidence="5" id="KW-0804">Transcription</keyword>
<dbReference type="InterPro" id="IPR014284">
    <property type="entry name" value="RNA_pol_sigma-70_dom"/>
</dbReference>
<evidence type="ECO:0000256" key="6">
    <source>
        <dbReference type="SAM" id="MobiDB-lite"/>
    </source>
</evidence>
<evidence type="ECO:0000313" key="10">
    <source>
        <dbReference type="Proteomes" id="UP001432075"/>
    </source>
</evidence>
<name>A0ABZ1RYU4_9ACTN</name>
<feature type="domain" description="Ricin B lectin" evidence="8">
    <location>
        <begin position="419"/>
        <end position="481"/>
    </location>
</feature>
<organism evidence="9 10">
    <name type="scientific">Streptomyces goshikiensis</name>
    <dbReference type="NCBI Taxonomy" id="1942"/>
    <lineage>
        <taxon>Bacteria</taxon>
        <taxon>Bacillati</taxon>
        <taxon>Actinomycetota</taxon>
        <taxon>Actinomycetes</taxon>
        <taxon>Kitasatosporales</taxon>
        <taxon>Streptomycetaceae</taxon>
        <taxon>Streptomyces</taxon>
    </lineage>
</organism>
<dbReference type="Pfam" id="PF04542">
    <property type="entry name" value="Sigma70_r2"/>
    <property type="match status" value="1"/>
</dbReference>
<comment type="similarity">
    <text evidence="1">Belongs to the sigma-70 factor family. ECF subfamily.</text>
</comment>
<dbReference type="Pfam" id="PF14200">
    <property type="entry name" value="RicinB_lectin_2"/>
    <property type="match status" value="1"/>
</dbReference>
<dbReference type="PANTHER" id="PTHR43133">
    <property type="entry name" value="RNA POLYMERASE ECF-TYPE SIGMA FACTO"/>
    <property type="match status" value="1"/>
</dbReference>
<evidence type="ECO:0000259" key="8">
    <source>
        <dbReference type="Pfam" id="PF14200"/>
    </source>
</evidence>
<dbReference type="SUPFAM" id="SSF50370">
    <property type="entry name" value="Ricin B-like lectins"/>
    <property type="match status" value="1"/>
</dbReference>
<feature type="region of interest" description="Disordered" evidence="6">
    <location>
        <begin position="347"/>
        <end position="368"/>
    </location>
</feature>
<keyword evidence="2" id="KW-0805">Transcription regulation</keyword>
<evidence type="ECO:0000256" key="2">
    <source>
        <dbReference type="ARBA" id="ARBA00023015"/>
    </source>
</evidence>
<keyword evidence="4" id="KW-0238">DNA-binding</keyword>
<protein>
    <submittedName>
        <fullName evidence="9">Sigma-70 family RNA polymerase sigma factor</fullName>
    </submittedName>
</protein>
<geneLocation type="plasmid" evidence="9 10">
    <name>unnamed1</name>
</geneLocation>
<evidence type="ECO:0000256" key="4">
    <source>
        <dbReference type="ARBA" id="ARBA00023125"/>
    </source>
</evidence>
<gene>
    <name evidence="9" type="ORF">OHU17_36345</name>
</gene>
<dbReference type="InterPro" id="IPR013325">
    <property type="entry name" value="RNA_pol_sigma_r2"/>
</dbReference>
<dbReference type="InterPro" id="IPR035992">
    <property type="entry name" value="Ricin_B-like_lectins"/>
</dbReference>
<dbReference type="Gene3D" id="1.10.10.10">
    <property type="entry name" value="Winged helix-like DNA-binding domain superfamily/Winged helix DNA-binding domain"/>
    <property type="match status" value="1"/>
</dbReference>
<dbReference type="InterPro" id="IPR000772">
    <property type="entry name" value="Ricin_B_lectin"/>
</dbReference>
<dbReference type="Proteomes" id="UP001432075">
    <property type="component" value="Plasmid unnamed1"/>
</dbReference>
<dbReference type="PROSITE" id="PS50231">
    <property type="entry name" value="RICIN_B_LECTIN"/>
    <property type="match status" value="1"/>
</dbReference>